<dbReference type="EMBL" id="MT732458">
    <property type="protein sequence ID" value="QQV90503.1"/>
    <property type="molecule type" value="Genomic_DNA"/>
</dbReference>
<name>A0A8E5E9I6_9CAUD</name>
<accession>A0A8E5E9I6</accession>
<proteinExistence type="predicted"/>
<reference evidence="1" key="1">
    <citation type="submission" date="2020-07" db="EMBL/GenBank/DDBJ databases">
        <title>Highly diverse flavobacterial phages as mortality factor during North Sea spring blooms.</title>
        <authorList>
            <person name="Bartlau N."/>
            <person name="Wichels A."/>
            <person name="Krohne G."/>
            <person name="Adriaenssens E.M."/>
            <person name="Heins A."/>
            <person name="Fuchs B.M."/>
            <person name="Amann R."/>
            <person name="Moraru C."/>
        </authorList>
    </citation>
    <scope>NUCLEOTIDE SEQUENCE</scope>
</reference>
<evidence type="ECO:0000313" key="2">
    <source>
        <dbReference type="Proteomes" id="UP000693794"/>
    </source>
</evidence>
<keyword evidence="2" id="KW-1185">Reference proteome</keyword>
<gene>
    <name evidence="1" type="ORF">Danklef1_23</name>
</gene>
<dbReference type="Proteomes" id="UP000693794">
    <property type="component" value="Segment"/>
</dbReference>
<sequence>MANKITNKELNKHLDINEVVVSAGNVNLFIDTEEFYIDTSFNHITNDFKVSAYLDNQEIEFTENQKDIICNFLGNAEKQD</sequence>
<organism evidence="1 2">
    <name type="scientific">Polaribacter phage Danklef_1</name>
    <dbReference type="NCBI Taxonomy" id="2745646"/>
    <lineage>
        <taxon>Viruses</taxon>
        <taxon>Duplodnaviria</taxon>
        <taxon>Heunggongvirae</taxon>
        <taxon>Uroviricota</taxon>
        <taxon>Caudoviricetes</taxon>
        <taxon>Forsetiviridae</taxon>
        <taxon>Freyavirus</taxon>
        <taxon>Freyavirus danklef</taxon>
    </lineage>
</organism>
<protein>
    <submittedName>
        <fullName evidence="1">Uncharacterized protein</fullName>
    </submittedName>
</protein>
<evidence type="ECO:0000313" key="1">
    <source>
        <dbReference type="EMBL" id="QQV90503.1"/>
    </source>
</evidence>